<comment type="subunit">
    <text evidence="2">Homodimer.</text>
</comment>
<dbReference type="InterPro" id="IPR036282">
    <property type="entry name" value="Glutathione-S-Trfase_C_sf"/>
</dbReference>
<dbReference type="InterPro" id="IPR004046">
    <property type="entry name" value="GST_C"/>
</dbReference>
<gene>
    <name evidence="7" type="ORF">APB76_16080</name>
</gene>
<dbReference type="PROSITE" id="PS50404">
    <property type="entry name" value="GST_NTER"/>
    <property type="match status" value="1"/>
</dbReference>
<organism evidence="7 8">
    <name type="scientific">Vibrio bivalvicida</name>
    <dbReference type="NCBI Taxonomy" id="1276888"/>
    <lineage>
        <taxon>Bacteria</taxon>
        <taxon>Pseudomonadati</taxon>
        <taxon>Pseudomonadota</taxon>
        <taxon>Gammaproteobacteria</taxon>
        <taxon>Vibrionales</taxon>
        <taxon>Vibrionaceae</taxon>
        <taxon>Vibrio</taxon>
        <taxon>Vibrio oreintalis group</taxon>
    </lineage>
</organism>
<dbReference type="Proteomes" id="UP000078406">
    <property type="component" value="Unassembled WGS sequence"/>
</dbReference>
<evidence type="ECO:0000259" key="6">
    <source>
        <dbReference type="PROSITE" id="PS50405"/>
    </source>
</evidence>
<dbReference type="Pfam" id="PF02798">
    <property type="entry name" value="GST_N"/>
    <property type="match status" value="1"/>
</dbReference>
<dbReference type="InterPro" id="IPR036249">
    <property type="entry name" value="Thioredoxin-like_sf"/>
</dbReference>
<dbReference type="Pfam" id="PF00043">
    <property type="entry name" value="GST_C"/>
    <property type="match status" value="1"/>
</dbReference>
<sequence length="216" mass="24422">MKLYAIVGSPNSRKALAVINHLGLDIEIEYLDLFSGEHKQPQYLSLNPNAMVPTLIDGDISLWESNAIIQYLAETSGINDLYPNDQKVRADINRWLCWELAHFNQAFGTLALEAVAKSEFMGTKGDDAVINWASQNLVRFAGILDQHLEGRQFMVGDAITLADYAMVHVEFFKESIPFDWEPYPNVNAYFERMRKAPHWAATAPSKTEEIGKSTKR</sequence>
<comment type="caution">
    <text evidence="7">The sequence shown here is derived from an EMBL/GenBank/DDBJ whole genome shotgun (WGS) entry which is preliminary data.</text>
</comment>
<evidence type="ECO:0000256" key="2">
    <source>
        <dbReference type="ARBA" id="ARBA00011738"/>
    </source>
</evidence>
<dbReference type="GO" id="GO:0006749">
    <property type="term" value="P:glutathione metabolic process"/>
    <property type="evidence" value="ECO:0007669"/>
    <property type="project" value="TreeGrafter"/>
</dbReference>
<evidence type="ECO:0000259" key="5">
    <source>
        <dbReference type="PROSITE" id="PS50404"/>
    </source>
</evidence>
<dbReference type="InterPro" id="IPR004045">
    <property type="entry name" value="Glutathione_S-Trfase_N"/>
</dbReference>
<dbReference type="RefSeq" id="WP_049843256.1">
    <property type="nucleotide sequence ID" value="NZ_LLEI02000043.1"/>
</dbReference>
<keyword evidence="3 7" id="KW-0808">Transferase</keyword>
<dbReference type="Gene3D" id="1.20.1050.10">
    <property type="match status" value="1"/>
</dbReference>
<evidence type="ECO:0000256" key="3">
    <source>
        <dbReference type="ARBA" id="ARBA00022679"/>
    </source>
</evidence>
<reference evidence="7 8" key="1">
    <citation type="journal article" date="2016" name="Syst. Appl. Microbiol.">
        <title>Vibrio bivalvicida sp. nov., a novel larval pathogen for bivalve molluscs reared in a hatchery.</title>
        <authorList>
            <person name="Dubert J."/>
            <person name="Romalde J.L."/>
            <person name="Prado S."/>
            <person name="Barja J.L."/>
        </authorList>
    </citation>
    <scope>NUCLEOTIDE SEQUENCE [LARGE SCALE GENOMIC DNA]</scope>
    <source>
        <strain evidence="7 8">605</strain>
    </source>
</reference>
<accession>A0A177XXY5</accession>
<dbReference type="FunFam" id="3.40.30.10:FF:000039">
    <property type="entry name" value="Glutathione S-transferase domain"/>
    <property type="match status" value="1"/>
</dbReference>
<evidence type="ECO:0000256" key="4">
    <source>
        <dbReference type="RuleBase" id="RU003494"/>
    </source>
</evidence>
<dbReference type="SFLD" id="SFLDS00019">
    <property type="entry name" value="Glutathione_Transferase_(cytos"/>
    <property type="match status" value="1"/>
</dbReference>
<dbReference type="SFLD" id="SFLDG00358">
    <property type="entry name" value="Main_(cytGST)"/>
    <property type="match status" value="1"/>
</dbReference>
<dbReference type="EMBL" id="LLEI02000043">
    <property type="protein sequence ID" value="OAJ93469.1"/>
    <property type="molecule type" value="Genomic_DNA"/>
</dbReference>
<evidence type="ECO:0000313" key="7">
    <source>
        <dbReference type="EMBL" id="OAJ93469.1"/>
    </source>
</evidence>
<dbReference type="PANTHER" id="PTHR43969:SF9">
    <property type="entry name" value="GLUTATHIONE S TRANSFERASE D10, ISOFORM A-RELATED"/>
    <property type="match status" value="1"/>
</dbReference>
<protein>
    <submittedName>
        <fullName evidence="7">Glutathione S-transferase</fullName>
    </submittedName>
</protein>
<dbReference type="InterPro" id="IPR010987">
    <property type="entry name" value="Glutathione-S-Trfase_C-like"/>
</dbReference>
<dbReference type="SUPFAM" id="SSF47616">
    <property type="entry name" value="GST C-terminal domain-like"/>
    <property type="match status" value="1"/>
</dbReference>
<dbReference type="SUPFAM" id="SSF52833">
    <property type="entry name" value="Thioredoxin-like"/>
    <property type="match status" value="1"/>
</dbReference>
<feature type="domain" description="GST N-terminal" evidence="5">
    <location>
        <begin position="1"/>
        <end position="80"/>
    </location>
</feature>
<comment type="similarity">
    <text evidence="1 4">Belongs to the GST superfamily.</text>
</comment>
<dbReference type="PROSITE" id="PS50405">
    <property type="entry name" value="GST_CTER"/>
    <property type="match status" value="1"/>
</dbReference>
<dbReference type="PANTHER" id="PTHR43969">
    <property type="entry name" value="GLUTATHIONE S TRANSFERASE D10, ISOFORM A-RELATED"/>
    <property type="match status" value="1"/>
</dbReference>
<name>A0A177XXY5_9VIBR</name>
<evidence type="ECO:0000313" key="8">
    <source>
        <dbReference type="Proteomes" id="UP000078406"/>
    </source>
</evidence>
<feature type="domain" description="GST C-terminal" evidence="6">
    <location>
        <begin position="85"/>
        <end position="214"/>
    </location>
</feature>
<evidence type="ECO:0000256" key="1">
    <source>
        <dbReference type="ARBA" id="ARBA00007409"/>
    </source>
</evidence>
<dbReference type="InterPro" id="IPR040079">
    <property type="entry name" value="Glutathione_S-Trfase"/>
</dbReference>
<dbReference type="AlphaFoldDB" id="A0A177XXY5"/>
<dbReference type="GO" id="GO:0004364">
    <property type="term" value="F:glutathione transferase activity"/>
    <property type="evidence" value="ECO:0007669"/>
    <property type="project" value="TreeGrafter"/>
</dbReference>
<proteinExistence type="inferred from homology"/>
<dbReference type="SFLD" id="SFLDG01150">
    <property type="entry name" value="Main.1:_Beta-like"/>
    <property type="match status" value="1"/>
</dbReference>
<dbReference type="Gene3D" id="3.40.30.10">
    <property type="entry name" value="Glutaredoxin"/>
    <property type="match status" value="1"/>
</dbReference>